<dbReference type="Proteomes" id="UP000821865">
    <property type="component" value="Chromosome 10"/>
</dbReference>
<comment type="caution">
    <text evidence="1">The sequence shown here is derived from an EMBL/GenBank/DDBJ whole genome shotgun (WGS) entry which is preliminary data.</text>
</comment>
<protein>
    <submittedName>
        <fullName evidence="1">Uncharacterized protein</fullName>
    </submittedName>
</protein>
<evidence type="ECO:0000313" key="1">
    <source>
        <dbReference type="EMBL" id="KAH7974499.1"/>
    </source>
</evidence>
<evidence type="ECO:0000313" key="2">
    <source>
        <dbReference type="Proteomes" id="UP000821865"/>
    </source>
</evidence>
<reference evidence="1" key="1">
    <citation type="submission" date="2020-05" db="EMBL/GenBank/DDBJ databases">
        <title>Large-scale comparative analyses of tick genomes elucidate their genetic diversity and vector capacities.</title>
        <authorList>
            <person name="Jia N."/>
            <person name="Wang J."/>
            <person name="Shi W."/>
            <person name="Du L."/>
            <person name="Sun Y."/>
            <person name="Zhan W."/>
            <person name="Jiang J."/>
            <person name="Wang Q."/>
            <person name="Zhang B."/>
            <person name="Ji P."/>
            <person name="Sakyi L.B."/>
            <person name="Cui X."/>
            <person name="Yuan T."/>
            <person name="Jiang B."/>
            <person name="Yang W."/>
            <person name="Lam T.T.-Y."/>
            <person name="Chang Q."/>
            <person name="Ding S."/>
            <person name="Wang X."/>
            <person name="Zhu J."/>
            <person name="Ruan X."/>
            <person name="Zhao L."/>
            <person name="Wei J."/>
            <person name="Que T."/>
            <person name="Du C."/>
            <person name="Cheng J."/>
            <person name="Dai P."/>
            <person name="Han X."/>
            <person name="Huang E."/>
            <person name="Gao Y."/>
            <person name="Liu J."/>
            <person name="Shao H."/>
            <person name="Ye R."/>
            <person name="Li L."/>
            <person name="Wei W."/>
            <person name="Wang X."/>
            <person name="Wang C."/>
            <person name="Yang T."/>
            <person name="Huo Q."/>
            <person name="Li W."/>
            <person name="Guo W."/>
            <person name="Chen H."/>
            <person name="Zhou L."/>
            <person name="Ni X."/>
            <person name="Tian J."/>
            <person name="Zhou Y."/>
            <person name="Sheng Y."/>
            <person name="Liu T."/>
            <person name="Pan Y."/>
            <person name="Xia L."/>
            <person name="Li J."/>
            <person name="Zhao F."/>
            <person name="Cao W."/>
        </authorList>
    </citation>
    <scope>NUCLEOTIDE SEQUENCE</scope>
    <source>
        <strain evidence="1">Dsil-2018</strain>
    </source>
</reference>
<keyword evidence="2" id="KW-1185">Reference proteome</keyword>
<name>A0ACB8DQL8_DERSI</name>
<organism evidence="1 2">
    <name type="scientific">Dermacentor silvarum</name>
    <name type="common">Tick</name>
    <dbReference type="NCBI Taxonomy" id="543639"/>
    <lineage>
        <taxon>Eukaryota</taxon>
        <taxon>Metazoa</taxon>
        <taxon>Ecdysozoa</taxon>
        <taxon>Arthropoda</taxon>
        <taxon>Chelicerata</taxon>
        <taxon>Arachnida</taxon>
        <taxon>Acari</taxon>
        <taxon>Parasitiformes</taxon>
        <taxon>Ixodida</taxon>
        <taxon>Ixodoidea</taxon>
        <taxon>Ixodidae</taxon>
        <taxon>Rhipicephalinae</taxon>
        <taxon>Dermacentor</taxon>
    </lineage>
</organism>
<proteinExistence type="predicted"/>
<dbReference type="EMBL" id="CM023479">
    <property type="protein sequence ID" value="KAH7974499.1"/>
    <property type="molecule type" value="Genomic_DNA"/>
</dbReference>
<accession>A0ACB8DQL8</accession>
<sequence>MILAKATPQEEASPKSGTVTLLEGFISADTRALIQENVYVILGHGRFQRIVLVTAFVANLVVLLHSFAYYLIGRPVDHCAGHPTTCGTLVSRAGRTSRYQCRPMAASASAPCTNPLYR</sequence>
<gene>
    <name evidence="1" type="ORF">HPB49_016170</name>
</gene>